<protein>
    <submittedName>
        <fullName evidence="1">Uncharacterized protein</fullName>
    </submittedName>
</protein>
<organism evidence="1 2">
    <name type="scientific">Rhodococcus wratislaviensis</name>
    <name type="common">Tsukamurella wratislaviensis</name>
    <dbReference type="NCBI Taxonomy" id="44752"/>
    <lineage>
        <taxon>Bacteria</taxon>
        <taxon>Bacillati</taxon>
        <taxon>Actinomycetota</taxon>
        <taxon>Actinomycetes</taxon>
        <taxon>Mycobacteriales</taxon>
        <taxon>Nocardiaceae</taxon>
        <taxon>Rhodococcus</taxon>
    </lineage>
</organism>
<keyword evidence="2" id="KW-1185">Reference proteome</keyword>
<sequence>MPAPGVGKPSFPTELPQAHAIARESDESVCIFARTGANR</sequence>
<gene>
    <name evidence="1" type="ORF">Rhow_007411</name>
</gene>
<evidence type="ECO:0000313" key="2">
    <source>
        <dbReference type="Proteomes" id="UP000287519"/>
    </source>
</evidence>
<name>A0A402CI60_RHOWR</name>
<dbReference type="AlphaFoldDB" id="A0A402CI60"/>
<dbReference type="Proteomes" id="UP000287519">
    <property type="component" value="Unassembled WGS sequence"/>
</dbReference>
<proteinExistence type="predicted"/>
<reference evidence="1 2" key="1">
    <citation type="submission" date="2018-11" db="EMBL/GenBank/DDBJ databases">
        <title>Microbial catabolism of amino acid.</title>
        <authorList>
            <person name="Hibi M."/>
            <person name="Ogawa J."/>
        </authorList>
    </citation>
    <scope>NUCLEOTIDE SEQUENCE [LARGE SCALE GENOMIC DNA]</scope>
    <source>
        <strain evidence="1 2">C31-06</strain>
    </source>
</reference>
<accession>A0A402CI60</accession>
<comment type="caution">
    <text evidence="1">The sequence shown here is derived from an EMBL/GenBank/DDBJ whole genome shotgun (WGS) entry which is preliminary data.</text>
</comment>
<evidence type="ECO:0000313" key="1">
    <source>
        <dbReference type="EMBL" id="GCE43282.1"/>
    </source>
</evidence>
<dbReference type="EMBL" id="BHYM01000069">
    <property type="protein sequence ID" value="GCE43282.1"/>
    <property type="molecule type" value="Genomic_DNA"/>
</dbReference>